<evidence type="ECO:0000313" key="2">
    <source>
        <dbReference type="EMBL" id="TYB41817.1"/>
    </source>
</evidence>
<comment type="caution">
    <text evidence="2">The sequence shown here is derived from an EMBL/GenBank/DDBJ whole genome shotgun (WGS) entry which is preliminary data.</text>
</comment>
<gene>
    <name evidence="2" type="ORF">FXF69_33315</name>
</gene>
<evidence type="ECO:0000256" key="1">
    <source>
        <dbReference type="SAM" id="Phobius"/>
    </source>
</evidence>
<sequence length="73" mass="7831">MRFVRAFGRFWYDLVIGDDWKIAAAVVVALAALAAAVRFEVLGDTASALLVGLAFVAAFVVSVAIDARAHHDR</sequence>
<name>A0A5D0NBW3_9ACTN</name>
<feature type="transmembrane region" description="Helical" evidence="1">
    <location>
        <begin position="20"/>
        <end position="39"/>
    </location>
</feature>
<dbReference type="RefSeq" id="WP_067885842.1">
    <property type="nucleotide sequence ID" value="NZ_VSFG01000009.1"/>
</dbReference>
<keyword evidence="1" id="KW-1133">Transmembrane helix</keyword>
<keyword evidence="3" id="KW-1185">Reference proteome</keyword>
<keyword evidence="1" id="KW-0472">Membrane</keyword>
<accession>A0A5D0NBW3</accession>
<proteinExistence type="predicted"/>
<reference evidence="2 3" key="1">
    <citation type="submission" date="2019-08" db="EMBL/GenBank/DDBJ databases">
        <title>Actinomadura sp. nov. CYP1-5 isolated from mountain soil.</title>
        <authorList>
            <person name="Songsumanus A."/>
            <person name="Kuncharoen N."/>
            <person name="Kudo T."/>
            <person name="Yuki M."/>
            <person name="Igarashi Y."/>
            <person name="Tanasupawat S."/>
        </authorList>
    </citation>
    <scope>NUCLEOTIDE SEQUENCE [LARGE SCALE GENOMIC DNA]</scope>
    <source>
        <strain evidence="2 3">JCM 14158</strain>
    </source>
</reference>
<dbReference type="EMBL" id="VSFG01000009">
    <property type="protein sequence ID" value="TYB41817.1"/>
    <property type="molecule type" value="Genomic_DNA"/>
</dbReference>
<dbReference type="Proteomes" id="UP000323380">
    <property type="component" value="Unassembled WGS sequence"/>
</dbReference>
<evidence type="ECO:0000313" key="3">
    <source>
        <dbReference type="Proteomes" id="UP000323380"/>
    </source>
</evidence>
<organism evidence="2 3">
    <name type="scientific">Actinomadura chibensis</name>
    <dbReference type="NCBI Taxonomy" id="392828"/>
    <lineage>
        <taxon>Bacteria</taxon>
        <taxon>Bacillati</taxon>
        <taxon>Actinomycetota</taxon>
        <taxon>Actinomycetes</taxon>
        <taxon>Streptosporangiales</taxon>
        <taxon>Thermomonosporaceae</taxon>
        <taxon>Actinomadura</taxon>
    </lineage>
</organism>
<keyword evidence="1" id="KW-0812">Transmembrane</keyword>
<protein>
    <submittedName>
        <fullName evidence="2">Uncharacterized protein</fullName>
    </submittedName>
</protein>
<dbReference type="AlphaFoldDB" id="A0A5D0NBW3"/>
<feature type="transmembrane region" description="Helical" evidence="1">
    <location>
        <begin position="45"/>
        <end position="65"/>
    </location>
</feature>